<keyword evidence="6" id="KW-1185">Reference proteome</keyword>
<dbReference type="SUPFAM" id="SSF63829">
    <property type="entry name" value="Calcium-dependent phosphotriesterase"/>
    <property type="match status" value="1"/>
</dbReference>
<comment type="caution">
    <text evidence="5">The sequence shown here is derived from an EMBL/GenBank/DDBJ whole genome shotgun (WGS) entry which is preliminary data.</text>
</comment>
<dbReference type="Gene3D" id="2.120.10.30">
    <property type="entry name" value="TolB, C-terminal domain"/>
    <property type="match status" value="1"/>
</dbReference>
<sequence length="354" mass="37537">MELDRSPVARTRRRSVNGRLTERIARGGPRALPALRIVAPEIEGPEDVVADADGSLFAGAADGAIWRLRPSASGAADRATAVAHTGGRPLGLQPLPGGELLVCDARRGLLRLDPRHGTVRVLADEVSGAPLRFCSNVTSAADGTVYFTVSSRRYGLDEWLGDFLEHTGTGQLLRLRPGGTPEVLLEGLQFANGVALAPDESFLVVAETGARRLRRYRLTGPRSGTADTLAAELPGYPDNVSLGPDGAFWVALARPRAAGVELLHGMPRGVRRAAWEVAKRLRLSLPPHPTVRVLAVRPDGGHAWDLRAVRSPYRMVTSVCRTGNLLAMGSVAERGIAVCAVPGTDGEDGAGPVY</sequence>
<gene>
    <name evidence="5" type="ORF">Stube_02800</name>
</gene>
<dbReference type="Pfam" id="PF03088">
    <property type="entry name" value="Str_synth"/>
    <property type="match status" value="1"/>
</dbReference>
<evidence type="ECO:0000259" key="4">
    <source>
        <dbReference type="Pfam" id="PF03088"/>
    </source>
</evidence>
<dbReference type="GO" id="GO:0016787">
    <property type="term" value="F:hydrolase activity"/>
    <property type="evidence" value="ECO:0007669"/>
    <property type="project" value="TreeGrafter"/>
</dbReference>
<proteinExistence type="inferred from homology"/>
<comment type="similarity">
    <text evidence="1">Belongs to the strictosidine synthase family.</text>
</comment>
<dbReference type="InterPro" id="IPR018119">
    <property type="entry name" value="Strictosidine_synth_cons-reg"/>
</dbReference>
<dbReference type="EMBL" id="BLIR01000001">
    <property type="protein sequence ID" value="GFE35607.1"/>
    <property type="molecule type" value="Genomic_DNA"/>
</dbReference>
<feature type="domain" description="Strictosidine synthase conserved region" evidence="4">
    <location>
        <begin position="142"/>
        <end position="219"/>
    </location>
</feature>
<keyword evidence="2" id="KW-0597">Phosphoprotein</keyword>
<accession>A0A640UIJ7</accession>
<dbReference type="OrthoDB" id="3332247at2"/>
<evidence type="ECO:0000313" key="6">
    <source>
        <dbReference type="Proteomes" id="UP000431826"/>
    </source>
</evidence>
<reference evidence="5 6" key="1">
    <citation type="submission" date="2019-12" db="EMBL/GenBank/DDBJ databases">
        <title>Whole genome shotgun sequence of Streptomyces tubercidicus NBRC 13090.</title>
        <authorList>
            <person name="Ichikawa N."/>
            <person name="Kimura A."/>
            <person name="Kitahashi Y."/>
            <person name="Komaki H."/>
            <person name="Tamura T."/>
        </authorList>
    </citation>
    <scope>NUCLEOTIDE SEQUENCE [LARGE SCALE GENOMIC DNA]</scope>
    <source>
        <strain evidence="5 6">NBRC 13090</strain>
    </source>
</reference>
<name>A0A640UIJ7_9ACTN</name>
<evidence type="ECO:0000256" key="3">
    <source>
        <dbReference type="ARBA" id="ARBA00023180"/>
    </source>
</evidence>
<dbReference type="RefSeq" id="WP_159742093.1">
    <property type="nucleotide sequence ID" value="NZ_BLIR01000001.1"/>
</dbReference>
<dbReference type="PANTHER" id="PTHR10426">
    <property type="entry name" value="STRICTOSIDINE SYNTHASE-RELATED"/>
    <property type="match status" value="1"/>
</dbReference>
<dbReference type="Proteomes" id="UP000431826">
    <property type="component" value="Unassembled WGS sequence"/>
</dbReference>
<dbReference type="GO" id="GO:0012505">
    <property type="term" value="C:endomembrane system"/>
    <property type="evidence" value="ECO:0007669"/>
    <property type="project" value="TreeGrafter"/>
</dbReference>
<dbReference type="AlphaFoldDB" id="A0A640UIJ7"/>
<evidence type="ECO:0000256" key="2">
    <source>
        <dbReference type="ARBA" id="ARBA00022553"/>
    </source>
</evidence>
<evidence type="ECO:0000313" key="5">
    <source>
        <dbReference type="EMBL" id="GFE35607.1"/>
    </source>
</evidence>
<dbReference type="PANTHER" id="PTHR10426:SF88">
    <property type="entry name" value="ADIPOCYTE PLASMA MEMBRANE-ASSOCIATED PROTEIN HEMOMUCIN-RELATED"/>
    <property type="match status" value="1"/>
</dbReference>
<dbReference type="InterPro" id="IPR011042">
    <property type="entry name" value="6-blade_b-propeller_TolB-like"/>
</dbReference>
<organism evidence="5 6">
    <name type="scientific">Streptomyces tubercidicus</name>
    <dbReference type="NCBI Taxonomy" id="47759"/>
    <lineage>
        <taxon>Bacteria</taxon>
        <taxon>Bacillati</taxon>
        <taxon>Actinomycetota</taxon>
        <taxon>Actinomycetes</taxon>
        <taxon>Kitasatosporales</taxon>
        <taxon>Streptomycetaceae</taxon>
        <taxon>Streptomyces</taxon>
    </lineage>
</organism>
<dbReference type="GeneID" id="96281488"/>
<protein>
    <submittedName>
        <fullName evidence="5">Strictosidine synthase family protein</fullName>
    </submittedName>
</protein>
<evidence type="ECO:0000256" key="1">
    <source>
        <dbReference type="ARBA" id="ARBA00009191"/>
    </source>
</evidence>
<keyword evidence="3" id="KW-0325">Glycoprotein</keyword>
<dbReference type="Pfam" id="PF20067">
    <property type="entry name" value="SSL_N"/>
    <property type="match status" value="1"/>
</dbReference>